<evidence type="ECO:0000259" key="1">
    <source>
        <dbReference type="Pfam" id="PF03070"/>
    </source>
</evidence>
<dbReference type="PANTHER" id="PTHR43198">
    <property type="entry name" value="BIFUNCTIONAL TH2 PROTEIN"/>
    <property type="match status" value="1"/>
</dbReference>
<dbReference type="InterPro" id="IPR004305">
    <property type="entry name" value="Thiaminase-2/PQQC"/>
</dbReference>
<dbReference type="PANTHER" id="PTHR43198:SF2">
    <property type="entry name" value="SI:CH1073-67J19.1-RELATED"/>
    <property type="match status" value="1"/>
</dbReference>
<protein>
    <submittedName>
        <fullName evidence="2">Aminopyrimidine aminohydrolase</fullName>
    </submittedName>
</protein>
<dbReference type="GO" id="GO:0050334">
    <property type="term" value="F:thiaminase activity"/>
    <property type="evidence" value="ECO:0007669"/>
    <property type="project" value="InterPro"/>
</dbReference>
<dbReference type="OrthoDB" id="85443at2157"/>
<comment type="caution">
    <text evidence="2">The sequence shown here is derived from an EMBL/GenBank/DDBJ whole genome shotgun (WGS) entry which is preliminary data.</text>
</comment>
<feature type="domain" description="Thiaminase-2/PQQC" evidence="1">
    <location>
        <begin position="13"/>
        <end position="213"/>
    </location>
</feature>
<dbReference type="SUPFAM" id="SSF48613">
    <property type="entry name" value="Heme oxygenase-like"/>
    <property type="match status" value="1"/>
</dbReference>
<organism evidence="2 3">
    <name type="scientific">Halarchaeum grantii</name>
    <dbReference type="NCBI Taxonomy" id="1193105"/>
    <lineage>
        <taxon>Archaea</taxon>
        <taxon>Methanobacteriati</taxon>
        <taxon>Methanobacteriota</taxon>
        <taxon>Stenosarchaea group</taxon>
        <taxon>Halobacteria</taxon>
        <taxon>Halobacteriales</taxon>
        <taxon>Halobacteriaceae</taxon>
    </lineage>
</organism>
<dbReference type="PIRSF" id="PIRSF003170">
    <property type="entry name" value="Pet18p"/>
    <property type="match status" value="1"/>
</dbReference>
<dbReference type="Pfam" id="PF03070">
    <property type="entry name" value="TENA_THI-4"/>
    <property type="match status" value="1"/>
</dbReference>
<gene>
    <name evidence="2" type="ORF">GCM10009037_22520</name>
</gene>
<dbReference type="InterPro" id="IPR016084">
    <property type="entry name" value="Haem_Oase-like_multi-hlx"/>
</dbReference>
<accession>A0A830FBS4</accession>
<dbReference type="EMBL" id="BMPF01000003">
    <property type="protein sequence ID" value="GGL38361.1"/>
    <property type="molecule type" value="Genomic_DNA"/>
</dbReference>
<dbReference type="InterPro" id="IPR050967">
    <property type="entry name" value="Thiamine_Salvage_TenA"/>
</dbReference>
<dbReference type="GO" id="GO:0006772">
    <property type="term" value="P:thiamine metabolic process"/>
    <property type="evidence" value="ECO:0007669"/>
    <property type="project" value="InterPro"/>
</dbReference>
<sequence length="221" mass="25148">MPISDDLLDAGEALWRAQKTHPFVTELADGTLDEAAFRHWVEQDYRYLLDYARLFAVAGARARDEATMTTLVGIAHDTLAEEMDLHREFAADYGIAREELESVRKAPTCEAYTGFLVRTAYEGSLAEIAAALYPCAQGYLDIAAHAAERATGEHRYTPWLEAYTSDEFRAVVERIRDFVDRCGERSPGEHDAMREAFLTSARLEYRFWEMAYTREGWEVDA</sequence>
<dbReference type="Proteomes" id="UP000628840">
    <property type="component" value="Unassembled WGS sequence"/>
</dbReference>
<proteinExistence type="predicted"/>
<evidence type="ECO:0000313" key="3">
    <source>
        <dbReference type="Proteomes" id="UP000628840"/>
    </source>
</evidence>
<dbReference type="AlphaFoldDB" id="A0A830FBS4"/>
<dbReference type="InterPro" id="IPR026285">
    <property type="entry name" value="TenA_E"/>
</dbReference>
<keyword evidence="3" id="KW-1185">Reference proteome</keyword>
<dbReference type="NCBIfam" id="TIGR04306">
    <property type="entry name" value="salvage_TenA"/>
    <property type="match status" value="1"/>
</dbReference>
<dbReference type="RefSeq" id="WP_188883845.1">
    <property type="nucleotide sequence ID" value="NZ_BMPF01000003.1"/>
</dbReference>
<name>A0A830FBS4_9EURY</name>
<dbReference type="InterPro" id="IPR027574">
    <property type="entry name" value="Thiaminase_II"/>
</dbReference>
<dbReference type="Gene3D" id="1.20.910.10">
    <property type="entry name" value="Heme oxygenase-like"/>
    <property type="match status" value="1"/>
</dbReference>
<reference evidence="2 3" key="1">
    <citation type="journal article" date="2019" name="Int. J. Syst. Evol. Microbiol.">
        <title>The Global Catalogue of Microorganisms (GCM) 10K type strain sequencing project: providing services to taxonomists for standard genome sequencing and annotation.</title>
        <authorList>
            <consortium name="The Broad Institute Genomics Platform"/>
            <consortium name="The Broad Institute Genome Sequencing Center for Infectious Disease"/>
            <person name="Wu L."/>
            <person name="Ma J."/>
        </authorList>
    </citation>
    <scope>NUCLEOTIDE SEQUENCE [LARGE SCALE GENOMIC DNA]</scope>
    <source>
        <strain evidence="2 3">JCM 19585</strain>
    </source>
</reference>
<dbReference type="GO" id="GO:0005829">
    <property type="term" value="C:cytosol"/>
    <property type="evidence" value="ECO:0007669"/>
    <property type="project" value="TreeGrafter"/>
</dbReference>
<evidence type="ECO:0000313" key="2">
    <source>
        <dbReference type="EMBL" id="GGL38361.1"/>
    </source>
</evidence>